<reference evidence="4 5" key="1">
    <citation type="journal article" date="2008" name="Int. J. Syst. Evol. Microbiol.">
        <title>Bizionia argentinensis sp. nov., isolated from surface marine water in Antarctica.</title>
        <authorList>
            <person name="Bercovich A."/>
            <person name="Vazquez S.C."/>
            <person name="Yankilevich P."/>
            <person name="Coria S.H."/>
            <person name="Foti M."/>
            <person name="Hernandez E."/>
            <person name="Vidal A."/>
            <person name="Ruberto L."/>
            <person name="Melo C."/>
            <person name="Marenssi S."/>
            <person name="Criscuolo M."/>
            <person name="Memoli M."/>
            <person name="Arguelles M."/>
            <person name="Mac Cormack W.P."/>
        </authorList>
    </citation>
    <scope>NUCLEOTIDE SEQUENCE [LARGE SCALE GENOMIC DNA]</scope>
    <source>
        <strain evidence="4 5">JUB59</strain>
    </source>
</reference>
<evidence type="ECO:0000256" key="2">
    <source>
        <dbReference type="SAM" id="Phobius"/>
    </source>
</evidence>
<evidence type="ECO:0000313" key="5">
    <source>
        <dbReference type="Proteomes" id="UP000003730"/>
    </source>
</evidence>
<dbReference type="InterPro" id="IPR007844">
    <property type="entry name" value="AsmA"/>
</dbReference>
<keyword evidence="2" id="KW-1133">Transmembrane helix</keyword>
<dbReference type="Proteomes" id="UP000003730">
    <property type="component" value="Unassembled WGS sequence"/>
</dbReference>
<name>G2EFX5_9FLAO</name>
<feature type="domain" description="AsmA" evidence="3">
    <location>
        <begin position="1"/>
        <end position="184"/>
    </location>
</feature>
<feature type="region of interest" description="Disordered" evidence="1">
    <location>
        <begin position="829"/>
        <end position="861"/>
    </location>
</feature>
<keyword evidence="2" id="KW-0812">Transmembrane</keyword>
<dbReference type="EMBL" id="AFXZ01000047">
    <property type="protein sequence ID" value="EGV42662.1"/>
    <property type="molecule type" value="Genomic_DNA"/>
</dbReference>
<dbReference type="STRING" id="1046627.BZARG_1986"/>
<evidence type="ECO:0000256" key="1">
    <source>
        <dbReference type="SAM" id="MobiDB-lite"/>
    </source>
</evidence>
<comment type="caution">
    <text evidence="4">The sequence shown here is derived from an EMBL/GenBank/DDBJ whole genome shotgun (WGS) entry which is preliminary data.</text>
</comment>
<dbReference type="PATRIC" id="fig|1046627.3.peg.2408"/>
<dbReference type="Pfam" id="PF05170">
    <property type="entry name" value="AsmA"/>
    <property type="match status" value="1"/>
</dbReference>
<feature type="compositionally biased region" description="Polar residues" evidence="1">
    <location>
        <begin position="833"/>
        <end position="853"/>
    </location>
</feature>
<gene>
    <name evidence="4" type="ORF">BZARG_1986</name>
</gene>
<protein>
    <submittedName>
        <fullName evidence="4">AsmA family protein</fullName>
    </submittedName>
</protein>
<dbReference type="PANTHER" id="PTHR30441:SF8">
    <property type="entry name" value="DUF748 DOMAIN-CONTAINING PROTEIN"/>
    <property type="match status" value="1"/>
</dbReference>
<keyword evidence="2" id="KW-0472">Membrane</keyword>
<evidence type="ECO:0000259" key="3">
    <source>
        <dbReference type="Pfam" id="PF05170"/>
    </source>
</evidence>
<accession>G2EFX5</accession>
<dbReference type="GO" id="GO:0005886">
    <property type="term" value="C:plasma membrane"/>
    <property type="evidence" value="ECO:0007669"/>
    <property type="project" value="TreeGrafter"/>
</dbReference>
<dbReference type="GO" id="GO:0090313">
    <property type="term" value="P:regulation of protein targeting to membrane"/>
    <property type="evidence" value="ECO:0007669"/>
    <property type="project" value="TreeGrafter"/>
</dbReference>
<dbReference type="eggNOG" id="COG2982">
    <property type="taxonomic scope" value="Bacteria"/>
</dbReference>
<dbReference type="PANTHER" id="PTHR30441">
    <property type="entry name" value="DUF748 DOMAIN-CONTAINING PROTEIN"/>
    <property type="match status" value="1"/>
</dbReference>
<evidence type="ECO:0000313" key="4">
    <source>
        <dbReference type="EMBL" id="EGV42662.1"/>
    </source>
</evidence>
<dbReference type="AlphaFoldDB" id="G2EFX5"/>
<organism evidence="4 5">
    <name type="scientific">Bizionia argentinensis JUB59</name>
    <dbReference type="NCBI Taxonomy" id="1046627"/>
    <lineage>
        <taxon>Bacteria</taxon>
        <taxon>Pseudomonadati</taxon>
        <taxon>Bacteroidota</taxon>
        <taxon>Flavobacteriia</taxon>
        <taxon>Flavobacteriales</taxon>
        <taxon>Flavobacteriaceae</taxon>
        <taxon>Bizionia</taxon>
    </lineage>
</organism>
<dbReference type="InterPro" id="IPR052894">
    <property type="entry name" value="AsmA-related"/>
</dbReference>
<proteinExistence type="predicted"/>
<dbReference type="OrthoDB" id="596403at2"/>
<sequence>MKKALKIIGITLLVLVILLVSIPFIFQGKIKDIVKNTINNNVNAHVEFSDINLSFIRSFPQAQVDVSDLEITNFAPFKDEKLASIKSISLTMSIKELFKKANQGPVVINKFNINEALIVLKTNKYGETNYDIAKETEDNGALESESSNSFSLDVQDYNIDNSALTYIDESSNIIFYITELNHSGKGTFSENISELDTKTGARLTLKMDDTEYLSNHTLKLDAIIGLDLPNNKYTFKENKAFINELPLEFKGYVQLLESGQEVDITFENPGSDFKEFLAVIPKSYSKDIAQVETTGNFKISGRINGLISEETIPKLDINIVSNNASFKYPDLPKRVDNININTSIKNTTGNVDDTYVDITTLNFKIDEDQFHAKAKIGNLTKNMTVDAYIDGVLNLAHISQAYPIELDTKLSGILKAKLNTAFDMDAIETNAYQRIKNNGTVQVTNFIYESEDMLNPLSISNADLTFQSGSVVLNRFEAKTGQSDLNANGTITNFLGFLLSDKKLQGNFNVTSNTLNISDFMVADEETESDKEIKKTAEVSAPLKIPAFLDCTIDANAKTVIYDNLTLKNMKGKLAIKDQTATLNNLTTNLFDGTLAVSGDINTQKDVPHFNLKLNVNSFDITESFNTLDLLKAIAPISKLFEGKLNTDIALSGNLDSSFSPILSSISGNALAELLTTKTKLEDSPLLNALSSKLNFIDLDKLNLNNLKTNLTFSDGKVNIEPFHLAYKDIDIAVGGTHGFDQTMNYDVAFNVPAKYLGSDINRLIGKINDPEVNKITIPVTANLKGTFDSPKISTDLSSSVTNLTQQLIEIEKKKLVSKGTDAIKDIIGGLTSGNNPKPGNSPKDSTAVQTDTIKTDKPTTEDAIKNILGGFIKKNKNKNKNPKDSIN</sequence>
<dbReference type="RefSeq" id="WP_008638653.1">
    <property type="nucleotide sequence ID" value="NZ_AFXZ01000047.1"/>
</dbReference>
<keyword evidence="5" id="KW-1185">Reference proteome</keyword>
<feature type="transmembrane region" description="Helical" evidence="2">
    <location>
        <begin position="7"/>
        <end position="26"/>
    </location>
</feature>